<accession>A0A161WQG8</accession>
<proteinExistence type="predicted"/>
<organism evidence="1">
    <name type="scientific">Daucus carota subsp. sativus</name>
    <name type="common">Carrot</name>
    <dbReference type="NCBI Taxonomy" id="79200"/>
    <lineage>
        <taxon>Eukaryota</taxon>
        <taxon>Viridiplantae</taxon>
        <taxon>Streptophyta</taxon>
        <taxon>Embryophyta</taxon>
        <taxon>Tracheophyta</taxon>
        <taxon>Spermatophyta</taxon>
        <taxon>Magnoliopsida</taxon>
        <taxon>eudicotyledons</taxon>
        <taxon>Gunneridae</taxon>
        <taxon>Pentapetalae</taxon>
        <taxon>asterids</taxon>
        <taxon>campanulids</taxon>
        <taxon>Apiales</taxon>
        <taxon>Apiaceae</taxon>
        <taxon>Apioideae</taxon>
        <taxon>Scandiceae</taxon>
        <taxon>Daucinae</taxon>
        <taxon>Daucus</taxon>
        <taxon>Daucus sect. Daucus</taxon>
    </lineage>
</organism>
<dbReference type="EMBL" id="LNRQ01000003">
    <property type="protein sequence ID" value="KZN00895.1"/>
    <property type="molecule type" value="Genomic_DNA"/>
</dbReference>
<evidence type="ECO:0000313" key="1">
    <source>
        <dbReference type="EMBL" id="KZN00895.1"/>
    </source>
</evidence>
<reference evidence="1" key="1">
    <citation type="journal article" date="2016" name="Nat. Genet.">
        <title>A high-quality carrot genome assembly provides new insights into carotenoid accumulation and asterid genome evolution.</title>
        <authorList>
            <person name="Iorizzo M."/>
            <person name="Ellison S."/>
            <person name="Senalik D."/>
            <person name="Zeng P."/>
            <person name="Satapoomin P."/>
            <person name="Huang J."/>
            <person name="Bowman M."/>
            <person name="Iovene M."/>
            <person name="Sanseverino W."/>
            <person name="Cavagnaro P."/>
            <person name="Yildiz M."/>
            <person name="Macko-Podgorni A."/>
            <person name="Moranska E."/>
            <person name="Grzebelus E."/>
            <person name="Grzebelus D."/>
            <person name="Ashrafi H."/>
            <person name="Zheng Z."/>
            <person name="Cheng S."/>
            <person name="Spooner D."/>
            <person name="Van Deynze A."/>
            <person name="Simon P."/>
        </authorList>
    </citation>
    <scope>NUCLEOTIDE SEQUENCE [LARGE SCALE GENOMIC DNA]</scope>
    <source>
        <tissue evidence="1">Leaf</tissue>
    </source>
</reference>
<name>A0A161WQG8_DAUCS</name>
<comment type="caution">
    <text evidence="1">The sequence shown here is derived from an EMBL/GenBank/DDBJ whole genome shotgun (WGS) entry which is preliminary data.</text>
</comment>
<gene>
    <name evidence="1" type="ORF">DCAR_009649</name>
</gene>
<sequence>MTYEYVRDQHYEVNPSMPTMEAGDQQSEVYMQLLQLKTTLRPFRDWRQQFAPQNQEAGFVPWAPQPQQNTYDYLRAVACAP</sequence>
<dbReference type="AlphaFoldDB" id="A0A161WQG8"/>
<dbReference type="Gramene" id="KZN00895">
    <property type="protein sequence ID" value="KZN00895"/>
    <property type="gene ID" value="DCAR_009649"/>
</dbReference>
<protein>
    <submittedName>
        <fullName evidence="1">Uncharacterized protein</fullName>
    </submittedName>
</protein>